<dbReference type="InterPro" id="IPR010985">
    <property type="entry name" value="Ribbon_hlx_hlx"/>
</dbReference>
<evidence type="ECO:0000313" key="2">
    <source>
        <dbReference type="Proteomes" id="UP000239706"/>
    </source>
</evidence>
<protein>
    <recommendedName>
        <fullName evidence="3">Toxin-antitoxin system HicB family antitoxin</fullName>
    </recommendedName>
</protein>
<proteinExistence type="predicted"/>
<name>A0A2T0B1G7_9CLOT</name>
<dbReference type="SUPFAM" id="SSF47598">
    <property type="entry name" value="Ribbon-helix-helix"/>
    <property type="match status" value="1"/>
</dbReference>
<dbReference type="Pfam" id="PF05534">
    <property type="entry name" value="HicB"/>
    <property type="match status" value="1"/>
</dbReference>
<dbReference type="EMBL" id="PVXO01000060">
    <property type="protein sequence ID" value="PRR77653.1"/>
    <property type="molecule type" value="Genomic_DNA"/>
</dbReference>
<accession>A0A2T0B1G7</accession>
<dbReference type="InterPro" id="IPR008651">
    <property type="entry name" value="Uncharacterised_HicB"/>
</dbReference>
<reference evidence="1 2" key="1">
    <citation type="submission" date="2018-03" db="EMBL/GenBank/DDBJ databases">
        <title>Genome sequence of Clostridium liquoris DSM 100320.</title>
        <authorList>
            <person name="Poehlein A."/>
            <person name="Daniel R."/>
        </authorList>
    </citation>
    <scope>NUCLEOTIDE SEQUENCE [LARGE SCALE GENOMIC DNA]</scope>
    <source>
        <strain evidence="1 2">DSM 100320</strain>
    </source>
</reference>
<gene>
    <name evidence="1" type="ORF">CLLI_22170</name>
</gene>
<organism evidence="1 2">
    <name type="scientific">Clostridium liquoris</name>
    <dbReference type="NCBI Taxonomy" id="1289519"/>
    <lineage>
        <taxon>Bacteria</taxon>
        <taxon>Bacillati</taxon>
        <taxon>Bacillota</taxon>
        <taxon>Clostridia</taxon>
        <taxon>Eubacteriales</taxon>
        <taxon>Clostridiaceae</taxon>
        <taxon>Clostridium</taxon>
    </lineage>
</organism>
<evidence type="ECO:0008006" key="3">
    <source>
        <dbReference type="Google" id="ProtNLM"/>
    </source>
</evidence>
<dbReference type="AlphaFoldDB" id="A0A2T0B1G7"/>
<dbReference type="RefSeq" id="WP_242975589.1">
    <property type="nucleotide sequence ID" value="NZ_PVXO01000060.1"/>
</dbReference>
<evidence type="ECO:0000313" key="1">
    <source>
        <dbReference type="EMBL" id="PRR77653.1"/>
    </source>
</evidence>
<dbReference type="GO" id="GO:0006355">
    <property type="term" value="P:regulation of DNA-templated transcription"/>
    <property type="evidence" value="ECO:0007669"/>
    <property type="project" value="InterPro"/>
</dbReference>
<comment type="caution">
    <text evidence="1">The sequence shown here is derived from an EMBL/GenBank/DDBJ whole genome shotgun (WGS) entry which is preliminary data.</text>
</comment>
<dbReference type="InterPro" id="IPR013321">
    <property type="entry name" value="Arc_rbn_hlx_hlx"/>
</dbReference>
<keyword evidence="2" id="KW-1185">Reference proteome</keyword>
<dbReference type="Gene3D" id="1.10.1220.10">
    <property type="entry name" value="Met repressor-like"/>
    <property type="match status" value="1"/>
</dbReference>
<dbReference type="Proteomes" id="UP000239706">
    <property type="component" value="Unassembled WGS sequence"/>
</dbReference>
<sequence>MNLKQRLTIRMPSELNTKLSIRAQKIGISKNSLVLQILWEKVQKEDIKSV</sequence>